<feature type="domain" description="Threonine/serine exporter-like N-terminal" evidence="8">
    <location>
        <begin position="13"/>
        <end position="249"/>
    </location>
</feature>
<dbReference type="GO" id="GO:0022857">
    <property type="term" value="F:transmembrane transporter activity"/>
    <property type="evidence" value="ECO:0007669"/>
    <property type="project" value="InterPro"/>
</dbReference>
<keyword evidence="5 7" id="KW-0472">Membrane</keyword>
<evidence type="ECO:0000256" key="4">
    <source>
        <dbReference type="ARBA" id="ARBA00022989"/>
    </source>
</evidence>
<protein>
    <submittedName>
        <fullName evidence="9">Threonine/serine exporter family protein</fullName>
    </submittedName>
</protein>
<evidence type="ECO:0000256" key="2">
    <source>
        <dbReference type="ARBA" id="ARBA00022475"/>
    </source>
</evidence>
<proteinExistence type="inferred from homology"/>
<evidence type="ECO:0000256" key="3">
    <source>
        <dbReference type="ARBA" id="ARBA00022692"/>
    </source>
</evidence>
<feature type="transmembrane region" description="Helical" evidence="7">
    <location>
        <begin position="120"/>
        <end position="136"/>
    </location>
</feature>
<comment type="similarity">
    <text evidence="6">Belongs to the ThrE exporter (TC 2.A.79) family.</text>
</comment>
<sequence>MSDQPDVHDLLNFLLEYATTLMGVGVHTSRIVRNTSRIASRFGYVTDITIFQKTIIMSIRSKESLRVYSSVKRTKVLALNFRINSNLSALSWRAYDEQLSLPRIKELYNEIMSEKNMSRWWVLLLVSFANAAFCRLFMGDVWAMGVVFVATLVGFFIRQEMMRRHVNHHFVFVTSAFVASLIGSLSIFIPACTTPQIALATSVLYLIPGVPLINSIIDIIEGHVLVGFTRFVNACMLIICIAVGLSSTLLLIGIDSL</sequence>
<dbReference type="Proteomes" id="UP000824112">
    <property type="component" value="Unassembled WGS sequence"/>
</dbReference>
<feature type="transmembrane region" description="Helical" evidence="7">
    <location>
        <begin position="170"/>
        <end position="191"/>
    </location>
</feature>
<gene>
    <name evidence="9" type="ORF">IAB03_04220</name>
</gene>
<evidence type="ECO:0000313" key="10">
    <source>
        <dbReference type="Proteomes" id="UP000824112"/>
    </source>
</evidence>
<evidence type="ECO:0000259" key="8">
    <source>
        <dbReference type="Pfam" id="PF06738"/>
    </source>
</evidence>
<dbReference type="GO" id="GO:0005886">
    <property type="term" value="C:plasma membrane"/>
    <property type="evidence" value="ECO:0007669"/>
    <property type="project" value="UniProtKB-SubCell"/>
</dbReference>
<dbReference type="GO" id="GO:0015744">
    <property type="term" value="P:succinate transport"/>
    <property type="evidence" value="ECO:0007669"/>
    <property type="project" value="TreeGrafter"/>
</dbReference>
<evidence type="ECO:0000256" key="1">
    <source>
        <dbReference type="ARBA" id="ARBA00004651"/>
    </source>
</evidence>
<feature type="transmembrane region" description="Helical" evidence="7">
    <location>
        <begin position="231"/>
        <end position="254"/>
    </location>
</feature>
<comment type="subcellular location">
    <subcellularLocation>
        <location evidence="1">Cell membrane</location>
        <topology evidence="1">Multi-pass membrane protein</topology>
    </subcellularLocation>
</comment>
<dbReference type="AlphaFoldDB" id="A0A9D1M7D1"/>
<dbReference type="InterPro" id="IPR050539">
    <property type="entry name" value="ThrE_Dicarb/AminoAcid_Exp"/>
</dbReference>
<name>A0A9D1M7D1_9BACT</name>
<evidence type="ECO:0000313" key="9">
    <source>
        <dbReference type="EMBL" id="HIU54999.1"/>
    </source>
</evidence>
<feature type="transmembrane region" description="Helical" evidence="7">
    <location>
        <begin position="142"/>
        <end position="158"/>
    </location>
</feature>
<reference evidence="9" key="2">
    <citation type="journal article" date="2021" name="PeerJ">
        <title>Extensive microbial diversity within the chicken gut microbiome revealed by metagenomics and culture.</title>
        <authorList>
            <person name="Gilroy R."/>
            <person name="Ravi A."/>
            <person name="Getino M."/>
            <person name="Pursley I."/>
            <person name="Horton D.L."/>
            <person name="Alikhan N.F."/>
            <person name="Baker D."/>
            <person name="Gharbi K."/>
            <person name="Hall N."/>
            <person name="Watson M."/>
            <person name="Adriaenssens E.M."/>
            <person name="Foster-Nyarko E."/>
            <person name="Jarju S."/>
            <person name="Secka A."/>
            <person name="Antonio M."/>
            <person name="Oren A."/>
            <person name="Chaudhuri R.R."/>
            <person name="La Ragione R."/>
            <person name="Hildebrand F."/>
            <person name="Pallen M.J."/>
        </authorList>
    </citation>
    <scope>NUCLEOTIDE SEQUENCE</scope>
    <source>
        <strain evidence="9">CHK158-818</strain>
    </source>
</reference>
<dbReference type="Pfam" id="PF06738">
    <property type="entry name" value="ThrE"/>
    <property type="match status" value="1"/>
</dbReference>
<dbReference type="PANTHER" id="PTHR34390:SF2">
    <property type="entry name" value="SUCCINATE TRANSPORTER SUBUNIT YJJP-RELATED"/>
    <property type="match status" value="1"/>
</dbReference>
<evidence type="ECO:0000256" key="6">
    <source>
        <dbReference type="ARBA" id="ARBA00034125"/>
    </source>
</evidence>
<keyword evidence="3 7" id="KW-0812">Transmembrane</keyword>
<reference evidence="9" key="1">
    <citation type="submission" date="2020-10" db="EMBL/GenBank/DDBJ databases">
        <authorList>
            <person name="Gilroy R."/>
        </authorList>
    </citation>
    <scope>NUCLEOTIDE SEQUENCE</scope>
    <source>
        <strain evidence="9">CHK158-818</strain>
    </source>
</reference>
<organism evidence="9 10">
    <name type="scientific">Candidatus Gallibacteroides avistercoris</name>
    <dbReference type="NCBI Taxonomy" id="2840833"/>
    <lineage>
        <taxon>Bacteria</taxon>
        <taxon>Pseudomonadati</taxon>
        <taxon>Bacteroidota</taxon>
        <taxon>Bacteroidia</taxon>
        <taxon>Bacteroidales</taxon>
        <taxon>Bacteroidaceae</taxon>
        <taxon>Bacteroidaceae incertae sedis</taxon>
        <taxon>Candidatus Gallibacteroides</taxon>
    </lineage>
</organism>
<accession>A0A9D1M7D1</accession>
<dbReference type="EMBL" id="DVNA01000101">
    <property type="protein sequence ID" value="HIU54999.1"/>
    <property type="molecule type" value="Genomic_DNA"/>
</dbReference>
<evidence type="ECO:0000256" key="5">
    <source>
        <dbReference type="ARBA" id="ARBA00023136"/>
    </source>
</evidence>
<keyword evidence="4 7" id="KW-1133">Transmembrane helix</keyword>
<feature type="transmembrane region" description="Helical" evidence="7">
    <location>
        <begin position="197"/>
        <end position="219"/>
    </location>
</feature>
<comment type="caution">
    <text evidence="9">The sequence shown here is derived from an EMBL/GenBank/DDBJ whole genome shotgun (WGS) entry which is preliminary data.</text>
</comment>
<evidence type="ECO:0000256" key="7">
    <source>
        <dbReference type="SAM" id="Phobius"/>
    </source>
</evidence>
<dbReference type="InterPro" id="IPR010619">
    <property type="entry name" value="ThrE-like_N"/>
</dbReference>
<dbReference type="PANTHER" id="PTHR34390">
    <property type="entry name" value="UPF0442 PROTEIN YJJB-RELATED"/>
    <property type="match status" value="1"/>
</dbReference>
<keyword evidence="2" id="KW-1003">Cell membrane</keyword>